<keyword evidence="3" id="KW-1185">Reference proteome</keyword>
<dbReference type="EMBL" id="LXQA010188086">
    <property type="protein sequence ID" value="MCI31555.1"/>
    <property type="molecule type" value="Genomic_DNA"/>
</dbReference>
<sequence length="73" mass="7398">MAVPFSFLSSSPPVPVLVHFLLGCVLFSSPCSCLFSGGGLGSCRSPAVHHRIGGHCGSLPSLLGLSSLQGSGW</sequence>
<organism evidence="2 3">
    <name type="scientific">Trifolium medium</name>
    <dbReference type="NCBI Taxonomy" id="97028"/>
    <lineage>
        <taxon>Eukaryota</taxon>
        <taxon>Viridiplantae</taxon>
        <taxon>Streptophyta</taxon>
        <taxon>Embryophyta</taxon>
        <taxon>Tracheophyta</taxon>
        <taxon>Spermatophyta</taxon>
        <taxon>Magnoliopsida</taxon>
        <taxon>eudicotyledons</taxon>
        <taxon>Gunneridae</taxon>
        <taxon>Pentapetalae</taxon>
        <taxon>rosids</taxon>
        <taxon>fabids</taxon>
        <taxon>Fabales</taxon>
        <taxon>Fabaceae</taxon>
        <taxon>Papilionoideae</taxon>
        <taxon>50 kb inversion clade</taxon>
        <taxon>NPAAA clade</taxon>
        <taxon>Hologalegina</taxon>
        <taxon>IRL clade</taxon>
        <taxon>Trifolieae</taxon>
        <taxon>Trifolium</taxon>
    </lineage>
</organism>
<evidence type="ECO:0000313" key="3">
    <source>
        <dbReference type="Proteomes" id="UP000265520"/>
    </source>
</evidence>
<feature type="signal peptide" evidence="1">
    <location>
        <begin position="1"/>
        <end position="33"/>
    </location>
</feature>
<accession>A0A392R7N5</accession>
<dbReference type="AlphaFoldDB" id="A0A392R7N5"/>
<feature type="chain" id="PRO_5017351824" description="Secreted protein" evidence="1">
    <location>
        <begin position="34"/>
        <end position="73"/>
    </location>
</feature>
<name>A0A392R7N5_9FABA</name>
<proteinExistence type="predicted"/>
<evidence type="ECO:0000256" key="1">
    <source>
        <dbReference type="SAM" id="SignalP"/>
    </source>
</evidence>
<evidence type="ECO:0000313" key="2">
    <source>
        <dbReference type="EMBL" id="MCI31555.1"/>
    </source>
</evidence>
<reference evidence="2 3" key="1">
    <citation type="journal article" date="2018" name="Front. Plant Sci.">
        <title>Red Clover (Trifolium pratense) and Zigzag Clover (T. medium) - A Picture of Genomic Similarities and Differences.</title>
        <authorList>
            <person name="Dluhosova J."/>
            <person name="Istvanek J."/>
            <person name="Nedelnik J."/>
            <person name="Repkova J."/>
        </authorList>
    </citation>
    <scope>NUCLEOTIDE SEQUENCE [LARGE SCALE GENOMIC DNA]</scope>
    <source>
        <strain evidence="3">cv. 10/8</strain>
        <tissue evidence="2">Leaf</tissue>
    </source>
</reference>
<keyword evidence="1" id="KW-0732">Signal</keyword>
<comment type="caution">
    <text evidence="2">The sequence shown here is derived from an EMBL/GenBank/DDBJ whole genome shotgun (WGS) entry which is preliminary data.</text>
</comment>
<evidence type="ECO:0008006" key="4">
    <source>
        <dbReference type="Google" id="ProtNLM"/>
    </source>
</evidence>
<protein>
    <recommendedName>
        <fullName evidence="4">Secreted protein</fullName>
    </recommendedName>
</protein>
<dbReference type="Proteomes" id="UP000265520">
    <property type="component" value="Unassembled WGS sequence"/>
</dbReference>